<accession>A0A2A6C348</accession>
<dbReference type="AlphaFoldDB" id="A0A2A6C348"/>
<evidence type="ECO:0000313" key="2">
    <source>
        <dbReference type="Proteomes" id="UP000005239"/>
    </source>
</evidence>
<gene>
    <name evidence="1" type="primary">WBGene00279157</name>
</gene>
<name>A0A2A6C348_PRIPA</name>
<evidence type="ECO:0000313" key="1">
    <source>
        <dbReference type="EnsemblMetazoa" id="PPA40788.1"/>
    </source>
</evidence>
<dbReference type="PANTHER" id="PTHR46561:SF11">
    <property type="entry name" value="SERPENTINE RECEPTOR CLASS ALPHA_BETA-14"/>
    <property type="match status" value="1"/>
</dbReference>
<dbReference type="PANTHER" id="PTHR46561">
    <property type="entry name" value="SERPENTINE RECEPTOR, CLASS AB (CLASS A-LIKE)-RELATED"/>
    <property type="match status" value="1"/>
</dbReference>
<sequence>MAVERFTASRNSTNYESSRESKKFVVLHIALTILGAFTQSFVYDFPTRVPHVSFSEKLTPHHCTAVSVLGRDIQTLVTAALFSSELFTIYFYTRLLRQKQTNSTGAITKTLAENTNYARTYEFFDCCFQFFHTSITMAGAMCFFYFELASYRKIINSSDDYGNLSIVLNGLFVGLIDDVFGGGDDLFRGERRRENTSAEDEWKEDKERGRWMERGAEEESHYPSFSMFNSGMHMHQIKLSTVGFVGEKRRERNLLSLRITSLEKNKYSLTTQRYKEG</sequence>
<keyword evidence="2" id="KW-1185">Reference proteome</keyword>
<dbReference type="OrthoDB" id="5783511at2759"/>
<protein>
    <submittedName>
        <fullName evidence="1">Uncharacterized protein</fullName>
    </submittedName>
</protein>
<reference evidence="1" key="2">
    <citation type="submission" date="2022-06" db="UniProtKB">
        <authorList>
            <consortium name="EnsemblMetazoa"/>
        </authorList>
    </citation>
    <scope>IDENTIFICATION</scope>
    <source>
        <strain evidence="1">PS312</strain>
    </source>
</reference>
<accession>A0A8R1UWT4</accession>
<dbReference type="EnsemblMetazoa" id="PPA40788.1">
    <property type="protein sequence ID" value="PPA40788.1"/>
    <property type="gene ID" value="WBGene00279157"/>
</dbReference>
<proteinExistence type="predicted"/>
<dbReference type="Proteomes" id="UP000005239">
    <property type="component" value="Unassembled WGS sequence"/>
</dbReference>
<reference evidence="2" key="1">
    <citation type="journal article" date="2008" name="Nat. Genet.">
        <title>The Pristionchus pacificus genome provides a unique perspective on nematode lifestyle and parasitism.</title>
        <authorList>
            <person name="Dieterich C."/>
            <person name="Clifton S.W."/>
            <person name="Schuster L.N."/>
            <person name="Chinwalla A."/>
            <person name="Delehaunty K."/>
            <person name="Dinkelacker I."/>
            <person name="Fulton L."/>
            <person name="Fulton R."/>
            <person name="Godfrey J."/>
            <person name="Minx P."/>
            <person name="Mitreva M."/>
            <person name="Roeseler W."/>
            <person name="Tian H."/>
            <person name="Witte H."/>
            <person name="Yang S.P."/>
            <person name="Wilson R.K."/>
            <person name="Sommer R.J."/>
        </authorList>
    </citation>
    <scope>NUCLEOTIDE SEQUENCE [LARGE SCALE GENOMIC DNA]</scope>
    <source>
        <strain evidence="2">PS312</strain>
    </source>
</reference>
<dbReference type="InterPro" id="IPR053286">
    <property type="entry name" value="Nematode_rcpt-like_srab"/>
</dbReference>
<organism evidence="1 2">
    <name type="scientific">Pristionchus pacificus</name>
    <name type="common">Parasitic nematode worm</name>
    <dbReference type="NCBI Taxonomy" id="54126"/>
    <lineage>
        <taxon>Eukaryota</taxon>
        <taxon>Metazoa</taxon>
        <taxon>Ecdysozoa</taxon>
        <taxon>Nematoda</taxon>
        <taxon>Chromadorea</taxon>
        <taxon>Rhabditida</taxon>
        <taxon>Rhabditina</taxon>
        <taxon>Diplogasteromorpha</taxon>
        <taxon>Diplogasteroidea</taxon>
        <taxon>Neodiplogasteridae</taxon>
        <taxon>Pristionchus</taxon>
    </lineage>
</organism>